<protein>
    <submittedName>
        <fullName evidence="2">Uncharacterized protein</fullName>
    </submittedName>
</protein>
<evidence type="ECO:0000313" key="4">
    <source>
        <dbReference type="EMBL" id="CAF4445071.1"/>
    </source>
</evidence>
<dbReference type="EMBL" id="CAJNOK010033520">
    <property type="protein sequence ID" value="CAF1495178.1"/>
    <property type="molecule type" value="Genomic_DNA"/>
</dbReference>
<reference evidence="2" key="1">
    <citation type="submission" date="2021-02" db="EMBL/GenBank/DDBJ databases">
        <authorList>
            <person name="Nowell W R."/>
        </authorList>
    </citation>
    <scope>NUCLEOTIDE SEQUENCE</scope>
</reference>
<evidence type="ECO:0000313" key="5">
    <source>
        <dbReference type="Proteomes" id="UP000663829"/>
    </source>
</evidence>
<dbReference type="Proteomes" id="UP000677228">
    <property type="component" value="Unassembled WGS sequence"/>
</dbReference>
<dbReference type="EMBL" id="CAJNOQ010031182">
    <property type="protein sequence ID" value="CAF1578553.1"/>
    <property type="molecule type" value="Genomic_DNA"/>
</dbReference>
<comment type="caution">
    <text evidence="2">The sequence shown here is derived from an EMBL/GenBank/DDBJ whole genome shotgun (WGS) entry which is preliminary data.</text>
</comment>
<evidence type="ECO:0000313" key="2">
    <source>
        <dbReference type="EMBL" id="CAF1578553.1"/>
    </source>
</evidence>
<feature type="non-terminal residue" evidence="2">
    <location>
        <position position="1"/>
    </location>
</feature>
<name>A0A815Z094_9BILA</name>
<proteinExistence type="predicted"/>
<dbReference type="Proteomes" id="UP000681722">
    <property type="component" value="Unassembled WGS sequence"/>
</dbReference>
<accession>A0A815Z094</accession>
<dbReference type="EMBL" id="CAJOBC010097104">
    <property type="protein sequence ID" value="CAF4445071.1"/>
    <property type="molecule type" value="Genomic_DNA"/>
</dbReference>
<evidence type="ECO:0000313" key="3">
    <source>
        <dbReference type="EMBL" id="CAF4284163.1"/>
    </source>
</evidence>
<sequence>LTENEQQNRFQQYLNGEKDQEQSFTTSEKSLIVSDLTDGKNQNTFGRFDFQLAVTTAQNINYCTADSDFLYGFGSKTHDMNDSESDEDETNRTSIDRTLFLNYDADKRKEGVEYSPLFELHLKVVDLSSCILIIKIQQKQQEPPAFATAIAKTQKFTIQFSKDLNLEPIRLRYKLERLNEKIKEIFSDKKLDSNDYALIDSEQIIVDFLSTITKQVSCDYQIIEKSSLLNVNFYYLTKNEQFQYTAKHETDIFTIVSRLIDDEKIRETSFCLIDQLGQIVDGGSICDIYRTDTTVHISIIDETINNLCQVTVISKQG</sequence>
<dbReference type="Proteomes" id="UP000663829">
    <property type="component" value="Unassembled WGS sequence"/>
</dbReference>
<gene>
    <name evidence="2" type="ORF">GPM918_LOCUS40925</name>
    <name evidence="1" type="ORF">OVA965_LOCUS36686</name>
    <name evidence="4" type="ORF">SRO942_LOCUS41921</name>
    <name evidence="3" type="ORF">TMI583_LOCUS37709</name>
</gene>
<keyword evidence="5" id="KW-1185">Reference proteome</keyword>
<dbReference type="EMBL" id="CAJOBA010055499">
    <property type="protein sequence ID" value="CAF4284163.1"/>
    <property type="molecule type" value="Genomic_DNA"/>
</dbReference>
<dbReference type="AlphaFoldDB" id="A0A815Z094"/>
<organism evidence="2 5">
    <name type="scientific">Didymodactylos carnosus</name>
    <dbReference type="NCBI Taxonomy" id="1234261"/>
    <lineage>
        <taxon>Eukaryota</taxon>
        <taxon>Metazoa</taxon>
        <taxon>Spiralia</taxon>
        <taxon>Gnathifera</taxon>
        <taxon>Rotifera</taxon>
        <taxon>Eurotatoria</taxon>
        <taxon>Bdelloidea</taxon>
        <taxon>Philodinida</taxon>
        <taxon>Philodinidae</taxon>
        <taxon>Didymodactylos</taxon>
    </lineage>
</organism>
<evidence type="ECO:0000313" key="1">
    <source>
        <dbReference type="EMBL" id="CAF1495178.1"/>
    </source>
</evidence>
<dbReference type="Proteomes" id="UP000682733">
    <property type="component" value="Unassembled WGS sequence"/>
</dbReference>